<dbReference type="SUPFAM" id="SSF50182">
    <property type="entry name" value="Sm-like ribonucleoproteins"/>
    <property type="match status" value="1"/>
</dbReference>
<comment type="subcellular location">
    <subcellularLocation>
        <location evidence="1">Membrane</location>
    </subcellularLocation>
</comment>
<dbReference type="InterPro" id="IPR006685">
    <property type="entry name" value="MscS_channel_2nd"/>
</dbReference>
<evidence type="ECO:0000256" key="3">
    <source>
        <dbReference type="ARBA" id="ARBA00022989"/>
    </source>
</evidence>
<organism evidence="7 8">
    <name type="scientific">Flavobacterium limicola</name>
    <dbReference type="NCBI Taxonomy" id="180441"/>
    <lineage>
        <taxon>Bacteria</taxon>
        <taxon>Pseudomonadati</taxon>
        <taxon>Bacteroidota</taxon>
        <taxon>Flavobacteriia</taxon>
        <taxon>Flavobacteriales</taxon>
        <taxon>Flavobacteriaceae</taxon>
        <taxon>Flavobacterium</taxon>
    </lineage>
</organism>
<name>A0A495RYR4_9FLAO</name>
<feature type="transmembrane region" description="Helical" evidence="5">
    <location>
        <begin position="12"/>
        <end position="29"/>
    </location>
</feature>
<comment type="caution">
    <text evidence="7">The sequence shown here is derived from an EMBL/GenBank/DDBJ whole genome shotgun (WGS) entry which is preliminary data.</text>
</comment>
<dbReference type="PANTHER" id="PTHR30221:SF8">
    <property type="entry name" value="SMALL-CONDUCTANCE MECHANOSENSITIVE CHANNEL"/>
    <property type="match status" value="1"/>
</dbReference>
<sequence>MEMSLIHEYTRELIATGVLGILLILLRIISTKLVRRYAKSNQTLEHRTNLVIKYIHLFINILVVIALIVIWGVQTKDITIALSSITTVVGVAMFAQWSILSNITSGIILFFSFPFKIGDVIKIHDKDFPIEAEIEDIGAFHVFLKTIDGEKIIYPNNLLLQKGISILKNHFENKEFVD</sequence>
<dbReference type="InterPro" id="IPR023408">
    <property type="entry name" value="MscS_beta-dom_sf"/>
</dbReference>
<dbReference type="Gene3D" id="1.10.287.1260">
    <property type="match status" value="1"/>
</dbReference>
<dbReference type="AlphaFoldDB" id="A0A495RYR4"/>
<reference evidence="7 8" key="1">
    <citation type="submission" date="2018-10" db="EMBL/GenBank/DDBJ databases">
        <title>Genomic Encyclopedia of Archaeal and Bacterial Type Strains, Phase II (KMG-II): from individual species to whole genera.</title>
        <authorList>
            <person name="Goeker M."/>
        </authorList>
    </citation>
    <scope>NUCLEOTIDE SEQUENCE [LARGE SCALE GENOMIC DNA]</scope>
    <source>
        <strain evidence="7 8">DSM 15094</strain>
    </source>
</reference>
<feature type="domain" description="Mechanosensitive ion channel MscS" evidence="6">
    <location>
        <begin position="99"/>
        <end position="163"/>
    </location>
</feature>
<accession>A0A495RYR4</accession>
<evidence type="ECO:0000313" key="7">
    <source>
        <dbReference type="EMBL" id="RKS92571.1"/>
    </source>
</evidence>
<feature type="transmembrane region" description="Helical" evidence="5">
    <location>
        <begin position="50"/>
        <end position="72"/>
    </location>
</feature>
<dbReference type="EMBL" id="RBXA01000003">
    <property type="protein sequence ID" value="RKS92571.1"/>
    <property type="molecule type" value="Genomic_DNA"/>
</dbReference>
<dbReference type="Gene3D" id="2.30.30.60">
    <property type="match status" value="1"/>
</dbReference>
<dbReference type="Proteomes" id="UP000280091">
    <property type="component" value="Unassembled WGS sequence"/>
</dbReference>
<keyword evidence="2 5" id="KW-0812">Transmembrane</keyword>
<keyword evidence="4 5" id="KW-0472">Membrane</keyword>
<evidence type="ECO:0000256" key="2">
    <source>
        <dbReference type="ARBA" id="ARBA00022692"/>
    </source>
</evidence>
<evidence type="ECO:0000256" key="5">
    <source>
        <dbReference type="SAM" id="Phobius"/>
    </source>
</evidence>
<dbReference type="Pfam" id="PF00924">
    <property type="entry name" value="MS_channel_2nd"/>
    <property type="match status" value="1"/>
</dbReference>
<dbReference type="GO" id="GO:0008381">
    <property type="term" value="F:mechanosensitive monoatomic ion channel activity"/>
    <property type="evidence" value="ECO:0007669"/>
    <property type="project" value="InterPro"/>
</dbReference>
<dbReference type="InterPro" id="IPR045275">
    <property type="entry name" value="MscS_archaea/bacteria_type"/>
</dbReference>
<dbReference type="InterPro" id="IPR010920">
    <property type="entry name" value="LSM_dom_sf"/>
</dbReference>
<protein>
    <submittedName>
        <fullName evidence="7">Mechanosensitive ion channel-like protein</fullName>
    </submittedName>
</protein>
<evidence type="ECO:0000256" key="4">
    <source>
        <dbReference type="ARBA" id="ARBA00023136"/>
    </source>
</evidence>
<keyword evidence="3 5" id="KW-1133">Transmembrane helix</keyword>
<keyword evidence="8" id="KW-1185">Reference proteome</keyword>
<dbReference type="PANTHER" id="PTHR30221">
    <property type="entry name" value="SMALL-CONDUCTANCE MECHANOSENSITIVE CHANNEL"/>
    <property type="match status" value="1"/>
</dbReference>
<evidence type="ECO:0000259" key="6">
    <source>
        <dbReference type="Pfam" id="PF00924"/>
    </source>
</evidence>
<dbReference type="GO" id="GO:0016020">
    <property type="term" value="C:membrane"/>
    <property type="evidence" value="ECO:0007669"/>
    <property type="project" value="UniProtKB-SubCell"/>
</dbReference>
<evidence type="ECO:0000256" key="1">
    <source>
        <dbReference type="ARBA" id="ARBA00004370"/>
    </source>
</evidence>
<evidence type="ECO:0000313" key="8">
    <source>
        <dbReference type="Proteomes" id="UP000280091"/>
    </source>
</evidence>
<gene>
    <name evidence="7" type="ORF">BC952_2477</name>
</gene>
<proteinExistence type="predicted"/>